<dbReference type="EMBL" id="CAADRP010000347">
    <property type="protein sequence ID" value="VFU27302.1"/>
    <property type="molecule type" value="Genomic_DNA"/>
</dbReference>
<evidence type="ECO:0000256" key="6">
    <source>
        <dbReference type="ARBA" id="ARBA00022737"/>
    </source>
</evidence>
<dbReference type="SMART" id="SM00369">
    <property type="entry name" value="LRR_TYP"/>
    <property type="match status" value="10"/>
</dbReference>
<dbReference type="PRINTS" id="PR00019">
    <property type="entry name" value="LEURICHRPT"/>
</dbReference>
<feature type="transmembrane region" description="Helical" evidence="10">
    <location>
        <begin position="864"/>
        <end position="886"/>
    </location>
</feature>
<gene>
    <name evidence="13" type="ORF">SVIM_LOCUS80578</name>
</gene>
<dbReference type="InterPro" id="IPR003591">
    <property type="entry name" value="Leu-rich_rpt_typical-subtyp"/>
</dbReference>
<dbReference type="PANTHER" id="PTHR48062:SF21">
    <property type="entry name" value="RECEPTOR-LIKE PROTEIN 12"/>
    <property type="match status" value="1"/>
</dbReference>
<proteinExistence type="inferred from homology"/>
<evidence type="ECO:0000259" key="12">
    <source>
        <dbReference type="Pfam" id="PF08263"/>
    </source>
</evidence>
<feature type="chain" id="PRO_5026825161" description="Leucine-rich repeat-containing N-terminal plant-type domain-containing protein" evidence="11">
    <location>
        <begin position="20"/>
        <end position="922"/>
    </location>
</feature>
<keyword evidence="5 10" id="KW-0812">Transmembrane</keyword>
<sequence length="922" mass="102250">MGLSLHISIVPAILMVVSLQVWLPLGCVEEERTALLQLKDSLNYPNGTSLPSWRKGDARCCDWELVGCSGTGRVTVLNLVVVRNGELGDWYLNASLFLPFQELMDLFLWGNQIAGWVENKECSSNLETLDLSGNNITKVVASGGPTTLSTLILSNITAYGSSFQTLLQSLGAFPNLTSLVLDNNDLRGRILGDDLRNLSSLEELDLGGCSLDENSLQSLRALSSLKSLSLRALSGAVPFQGFLNLKNLELLDLSSNTLNSSNIFQNIGTMTSLKTLRLRGCSLNGQLPTSQDFLNLKNLELLDMSSSTLNSSNIFQTIGTMTSLKTLWLPSCSLNGQLPIGLCDFNHLQELYINDNDLSGFLPPCLANLTSLQQLDLSSNHLKIPLSLSPLYNLSKLESFDGRDNEIYAEEDDHNLSPKFQLEFLSLSGRGQGARAFPKFLYHQFNLQNLDLTNNQIKGEFPSWLIENNTYLEGLYLENCSLSGPFLLPRSSHVNLLDLSISMNNFQGQIPAEIGAYLPGLQVLMMSDNGFNGSIPSSLGSMSSLQLLDLSNNNLTGRMFSNNSLQGQIPGWIGNMSSLEFLDLSGNNLSGPLAPRIGASSQLRYLYLSRNKLQGPIAIEFHNSSRILALDLSHNNLTGRIPRWIGRLSNLRFLLLSHNNLEGEIPVQLCRLDQLTLIDLSHNYLSGNILSCLISTHPFSYQNNYDYEQSFKFTMEKGPLLYSGSVIQYFTGIDFSCNNFTGEIPLEIGNLSKIKVLNLSHNSLIGPIPPTFSMLKEIESLDLSYNKLEGEIPPQLTELYFLAAFSVAHNNLSGKTPERVAQFATFEEGSYKDNPFLCGQPLPKACGAVMPPSPMPTCFMDMEVFYVTFGVAYIMELVVVGVVLYINPYWRRAWFHFIEVSITNCYYFMVDNLHIRSKFGFS</sequence>
<keyword evidence="6" id="KW-0677">Repeat</keyword>
<dbReference type="SUPFAM" id="SSF52058">
    <property type="entry name" value="L domain-like"/>
    <property type="match status" value="3"/>
</dbReference>
<dbReference type="AlphaFoldDB" id="A0A6N2KFT7"/>
<evidence type="ECO:0000256" key="8">
    <source>
        <dbReference type="ARBA" id="ARBA00023136"/>
    </source>
</evidence>
<evidence type="ECO:0000256" key="3">
    <source>
        <dbReference type="ARBA" id="ARBA00022475"/>
    </source>
</evidence>
<dbReference type="InterPro" id="IPR051502">
    <property type="entry name" value="RLP_Defense_Trigger"/>
</dbReference>
<dbReference type="InterPro" id="IPR013210">
    <property type="entry name" value="LRR_N_plant-typ"/>
</dbReference>
<protein>
    <recommendedName>
        <fullName evidence="12">Leucine-rich repeat-containing N-terminal plant-type domain-containing protein</fullName>
    </recommendedName>
</protein>
<dbReference type="FunFam" id="3.80.10.10:FF:000213">
    <property type="entry name" value="Tyrosine-sulfated glycopeptide receptor 1"/>
    <property type="match status" value="1"/>
</dbReference>
<dbReference type="InterPro" id="IPR001611">
    <property type="entry name" value="Leu-rich_rpt"/>
</dbReference>
<evidence type="ECO:0000256" key="11">
    <source>
        <dbReference type="SAM" id="SignalP"/>
    </source>
</evidence>
<evidence type="ECO:0000256" key="7">
    <source>
        <dbReference type="ARBA" id="ARBA00022989"/>
    </source>
</evidence>
<evidence type="ECO:0000256" key="5">
    <source>
        <dbReference type="ARBA" id="ARBA00022692"/>
    </source>
</evidence>
<evidence type="ECO:0000256" key="10">
    <source>
        <dbReference type="SAM" id="Phobius"/>
    </source>
</evidence>
<dbReference type="SMART" id="SM00365">
    <property type="entry name" value="LRR_SD22"/>
    <property type="match status" value="6"/>
</dbReference>
<evidence type="ECO:0000256" key="1">
    <source>
        <dbReference type="ARBA" id="ARBA00004251"/>
    </source>
</evidence>
<feature type="domain" description="Leucine-rich repeat-containing N-terminal plant-type" evidence="12">
    <location>
        <begin position="29"/>
        <end position="69"/>
    </location>
</feature>
<dbReference type="PROSITE" id="PS51450">
    <property type="entry name" value="LRR"/>
    <property type="match status" value="2"/>
</dbReference>
<organism evidence="13">
    <name type="scientific">Salix viminalis</name>
    <name type="common">Common osier</name>
    <name type="synonym">Basket willow</name>
    <dbReference type="NCBI Taxonomy" id="40686"/>
    <lineage>
        <taxon>Eukaryota</taxon>
        <taxon>Viridiplantae</taxon>
        <taxon>Streptophyta</taxon>
        <taxon>Embryophyta</taxon>
        <taxon>Tracheophyta</taxon>
        <taxon>Spermatophyta</taxon>
        <taxon>Magnoliopsida</taxon>
        <taxon>eudicotyledons</taxon>
        <taxon>Gunneridae</taxon>
        <taxon>Pentapetalae</taxon>
        <taxon>rosids</taxon>
        <taxon>fabids</taxon>
        <taxon>Malpighiales</taxon>
        <taxon>Salicaceae</taxon>
        <taxon>Saliceae</taxon>
        <taxon>Salix</taxon>
    </lineage>
</organism>
<accession>A0A6N2KFT7</accession>
<keyword evidence="8 10" id="KW-0472">Membrane</keyword>
<comment type="similarity">
    <text evidence="2">Belongs to the RLP family.</text>
</comment>
<dbReference type="Gene3D" id="3.80.10.10">
    <property type="entry name" value="Ribonuclease Inhibitor"/>
    <property type="match status" value="2"/>
</dbReference>
<keyword evidence="9" id="KW-0325">Glycoprotein</keyword>
<reference evidence="13" key="1">
    <citation type="submission" date="2019-03" db="EMBL/GenBank/DDBJ databases">
        <authorList>
            <person name="Mank J."/>
            <person name="Almeida P."/>
        </authorList>
    </citation>
    <scope>NUCLEOTIDE SEQUENCE</scope>
    <source>
        <strain evidence="13">78183</strain>
    </source>
</reference>
<feature type="signal peptide" evidence="11">
    <location>
        <begin position="1"/>
        <end position="19"/>
    </location>
</feature>
<evidence type="ECO:0000313" key="13">
    <source>
        <dbReference type="EMBL" id="VFU27302.1"/>
    </source>
</evidence>
<keyword evidence="4" id="KW-0433">Leucine-rich repeat</keyword>
<dbReference type="Pfam" id="PF00560">
    <property type="entry name" value="LRR_1"/>
    <property type="match status" value="8"/>
</dbReference>
<name>A0A6N2KFT7_SALVM</name>
<keyword evidence="3" id="KW-1003">Cell membrane</keyword>
<dbReference type="InterPro" id="IPR032675">
    <property type="entry name" value="LRR_dom_sf"/>
</dbReference>
<comment type="subcellular location">
    <subcellularLocation>
        <location evidence="1">Cell membrane</location>
        <topology evidence="1">Single-pass type I membrane protein</topology>
    </subcellularLocation>
</comment>
<evidence type="ECO:0000256" key="2">
    <source>
        <dbReference type="ARBA" id="ARBA00009592"/>
    </source>
</evidence>
<keyword evidence="7 10" id="KW-1133">Transmembrane helix</keyword>
<evidence type="ECO:0000256" key="4">
    <source>
        <dbReference type="ARBA" id="ARBA00022614"/>
    </source>
</evidence>
<dbReference type="GO" id="GO:0005886">
    <property type="term" value="C:plasma membrane"/>
    <property type="evidence" value="ECO:0007669"/>
    <property type="project" value="UniProtKB-SubCell"/>
</dbReference>
<evidence type="ECO:0000256" key="9">
    <source>
        <dbReference type="ARBA" id="ARBA00023180"/>
    </source>
</evidence>
<dbReference type="PANTHER" id="PTHR48062">
    <property type="entry name" value="RECEPTOR-LIKE PROTEIN 14"/>
    <property type="match status" value="1"/>
</dbReference>
<keyword evidence="11" id="KW-0732">Signal</keyword>
<dbReference type="Pfam" id="PF08263">
    <property type="entry name" value="LRRNT_2"/>
    <property type="match status" value="1"/>
</dbReference>
<dbReference type="Pfam" id="PF13855">
    <property type="entry name" value="LRR_8"/>
    <property type="match status" value="1"/>
</dbReference>